<dbReference type="AlphaFoldDB" id="G4TLU4"/>
<feature type="region of interest" description="Disordered" evidence="1">
    <location>
        <begin position="1"/>
        <end position="26"/>
    </location>
</feature>
<accession>G4TLU4</accession>
<evidence type="ECO:0000313" key="3">
    <source>
        <dbReference type="Proteomes" id="UP000007148"/>
    </source>
</evidence>
<keyword evidence="3" id="KW-1185">Reference proteome</keyword>
<organism evidence="2 3">
    <name type="scientific">Serendipita indica (strain DSM 11827)</name>
    <name type="common">Root endophyte fungus</name>
    <name type="synonym">Piriformospora indica</name>
    <dbReference type="NCBI Taxonomy" id="1109443"/>
    <lineage>
        <taxon>Eukaryota</taxon>
        <taxon>Fungi</taxon>
        <taxon>Dikarya</taxon>
        <taxon>Basidiomycota</taxon>
        <taxon>Agaricomycotina</taxon>
        <taxon>Agaricomycetes</taxon>
        <taxon>Sebacinales</taxon>
        <taxon>Serendipitaceae</taxon>
        <taxon>Serendipita</taxon>
    </lineage>
</organism>
<name>G4TLU4_SERID</name>
<comment type="caution">
    <text evidence="2">The sequence shown here is derived from an EMBL/GenBank/DDBJ whole genome shotgun (WGS) entry which is preliminary data.</text>
</comment>
<protein>
    <submittedName>
        <fullName evidence="2">Uncharacterized protein</fullName>
    </submittedName>
</protein>
<dbReference type="InParanoid" id="G4TLU4"/>
<dbReference type="EMBL" id="CAFZ01000157">
    <property type="protein sequence ID" value="CCA72287.1"/>
    <property type="molecule type" value="Genomic_DNA"/>
</dbReference>
<evidence type="ECO:0000313" key="2">
    <source>
        <dbReference type="EMBL" id="CCA72287.1"/>
    </source>
</evidence>
<gene>
    <name evidence="2" type="ORF">PIIN_06221</name>
</gene>
<sequence>MKLPCPTLSLNPTKHHREDPSTLLGPTVDHRQAKVRNLGGVEQSTKELLQEAYSEHAAGKQAAFGAQKSLVKQRHRNVHLE</sequence>
<dbReference type="Proteomes" id="UP000007148">
    <property type="component" value="Unassembled WGS sequence"/>
</dbReference>
<evidence type="ECO:0000256" key="1">
    <source>
        <dbReference type="SAM" id="MobiDB-lite"/>
    </source>
</evidence>
<dbReference type="HOGENOM" id="CLU_189339_0_0_1"/>
<reference evidence="2 3" key="1">
    <citation type="journal article" date="2011" name="PLoS Pathog.">
        <title>Endophytic Life Strategies Decoded by Genome and Transcriptome Analyses of the Mutualistic Root Symbiont Piriformospora indica.</title>
        <authorList>
            <person name="Zuccaro A."/>
            <person name="Lahrmann U."/>
            <person name="Guldener U."/>
            <person name="Langen G."/>
            <person name="Pfiffi S."/>
            <person name="Biedenkopf D."/>
            <person name="Wong P."/>
            <person name="Samans B."/>
            <person name="Grimm C."/>
            <person name="Basiewicz M."/>
            <person name="Murat C."/>
            <person name="Martin F."/>
            <person name="Kogel K.H."/>
        </authorList>
    </citation>
    <scope>NUCLEOTIDE SEQUENCE [LARGE SCALE GENOMIC DNA]</scope>
    <source>
        <strain evidence="2 3">DSM 11827</strain>
    </source>
</reference>
<proteinExistence type="predicted"/>